<gene>
    <name evidence="1" type="ORF">ACFQ0E_02560</name>
</gene>
<organism evidence="1 2">
    <name type="scientific">Lysobacter brunescens</name>
    <dbReference type="NCBI Taxonomy" id="262323"/>
    <lineage>
        <taxon>Bacteria</taxon>
        <taxon>Pseudomonadati</taxon>
        <taxon>Pseudomonadota</taxon>
        <taxon>Gammaproteobacteria</taxon>
        <taxon>Lysobacterales</taxon>
        <taxon>Lysobacteraceae</taxon>
        <taxon>Lysobacter</taxon>
    </lineage>
</organism>
<accession>A0ABW2YDI7</accession>
<reference evidence="2" key="1">
    <citation type="journal article" date="2019" name="Int. J. Syst. Evol. Microbiol.">
        <title>The Global Catalogue of Microorganisms (GCM) 10K type strain sequencing project: providing services to taxonomists for standard genome sequencing and annotation.</title>
        <authorList>
            <consortium name="The Broad Institute Genomics Platform"/>
            <consortium name="The Broad Institute Genome Sequencing Center for Infectious Disease"/>
            <person name="Wu L."/>
            <person name="Ma J."/>
        </authorList>
    </citation>
    <scope>NUCLEOTIDE SEQUENCE [LARGE SCALE GENOMIC DNA]</scope>
    <source>
        <strain evidence="2">CCUG 55585</strain>
    </source>
</reference>
<keyword evidence="2" id="KW-1185">Reference proteome</keyword>
<dbReference type="Proteomes" id="UP001597110">
    <property type="component" value="Unassembled WGS sequence"/>
</dbReference>
<evidence type="ECO:0000313" key="1">
    <source>
        <dbReference type="EMBL" id="MFD0724474.1"/>
    </source>
</evidence>
<comment type="caution">
    <text evidence="1">The sequence shown here is derived from an EMBL/GenBank/DDBJ whole genome shotgun (WGS) entry which is preliminary data.</text>
</comment>
<protein>
    <recommendedName>
        <fullName evidence="3">T6SS immunity protein Tdi1 C-terminal domain-containing protein</fullName>
    </recommendedName>
</protein>
<proteinExistence type="predicted"/>
<evidence type="ECO:0008006" key="3">
    <source>
        <dbReference type="Google" id="ProtNLM"/>
    </source>
</evidence>
<name>A0ABW2YDI7_9GAMM</name>
<dbReference type="EMBL" id="JBHTIF010000001">
    <property type="protein sequence ID" value="MFD0724474.1"/>
    <property type="molecule type" value="Genomic_DNA"/>
</dbReference>
<sequence length="165" mass="18192">MQVERSHFLIPFRLDGQDRFLVWYSDEQDGVLLTDMGAVALFDSEAAGIAYAKAKGLSAAVDTSGTWDFDAIACWVETPTAGGIECNTFYNAWNLLGDIAASVGKPLEFTEDERHIHGKLFWGCNLPVVTPSGKHFMPAWPEDEVRTLADTLLDGLRLARESMGH</sequence>
<dbReference type="RefSeq" id="WP_386822131.1">
    <property type="nucleotide sequence ID" value="NZ_JBHTIF010000001.1"/>
</dbReference>
<evidence type="ECO:0000313" key="2">
    <source>
        <dbReference type="Proteomes" id="UP001597110"/>
    </source>
</evidence>